<accession>A0A5D0XPQ3</accession>
<dbReference type="Gene3D" id="3.40.50.300">
    <property type="entry name" value="P-loop containing nucleotide triphosphate hydrolases"/>
    <property type="match status" value="1"/>
</dbReference>
<dbReference type="Proteomes" id="UP000323410">
    <property type="component" value="Unassembled WGS sequence"/>
</dbReference>
<dbReference type="Pfam" id="PF13238">
    <property type="entry name" value="AAA_18"/>
    <property type="match status" value="1"/>
</dbReference>
<dbReference type="OrthoDB" id="5019413at2"/>
<name>A0A5D0XPQ3_9MICC</name>
<gene>
    <name evidence="1" type="ORF">FQ377_10995</name>
</gene>
<dbReference type="EMBL" id="VSLD01000005">
    <property type="protein sequence ID" value="TYC98415.1"/>
    <property type="molecule type" value="Genomic_DNA"/>
</dbReference>
<evidence type="ECO:0000313" key="1">
    <source>
        <dbReference type="EMBL" id="TYC98415.1"/>
    </source>
</evidence>
<comment type="caution">
    <text evidence="1">The sequence shown here is derived from an EMBL/GenBank/DDBJ whole genome shotgun (WGS) entry which is preliminary data.</text>
</comment>
<dbReference type="SUPFAM" id="SSF52540">
    <property type="entry name" value="P-loop containing nucleoside triphosphate hydrolases"/>
    <property type="match status" value="1"/>
</dbReference>
<dbReference type="AlphaFoldDB" id="A0A5D0XPQ3"/>
<keyword evidence="2" id="KW-1185">Reference proteome</keyword>
<reference evidence="1 2" key="1">
    <citation type="submission" date="2019-08" db="EMBL/GenBank/DDBJ databases">
        <title>Genone of Arthrobacter echini P9.</title>
        <authorList>
            <person name="Bowman J.P."/>
        </authorList>
    </citation>
    <scope>NUCLEOTIDE SEQUENCE [LARGE SCALE GENOMIC DNA]</scope>
    <source>
        <strain evidence="1 2">P9</strain>
    </source>
</reference>
<protein>
    <submittedName>
        <fullName evidence="1">AAA family ATPase</fullName>
    </submittedName>
</protein>
<proteinExistence type="predicted"/>
<organism evidence="1 2">
    <name type="scientific">Arthrobacter echini</name>
    <dbReference type="NCBI Taxonomy" id="1529066"/>
    <lineage>
        <taxon>Bacteria</taxon>
        <taxon>Bacillati</taxon>
        <taxon>Actinomycetota</taxon>
        <taxon>Actinomycetes</taxon>
        <taxon>Micrococcales</taxon>
        <taxon>Micrococcaceae</taxon>
        <taxon>Arthrobacter</taxon>
    </lineage>
</organism>
<dbReference type="RefSeq" id="WP_148601312.1">
    <property type="nucleotide sequence ID" value="NZ_VSLD01000005.1"/>
</dbReference>
<evidence type="ECO:0000313" key="2">
    <source>
        <dbReference type="Proteomes" id="UP000323410"/>
    </source>
</evidence>
<dbReference type="InterPro" id="IPR027417">
    <property type="entry name" value="P-loop_NTPase"/>
</dbReference>
<sequence length="150" mass="16711">MSRILITGMSGAGKTTVLGELSRRGHRTIDTDYDGWTLPDGTWDEARMSALLASTPSLVLQGTVENQGRFYDRFAAVVLLSAPVEVLIERVSRRTNNPYGRAEQEQLLIRQQVLDIEPLLRKGATLELDGRRPITELADEVERLMASTQT</sequence>